<reference evidence="8 9" key="1">
    <citation type="journal article" date="2007" name="Nature">
        <title>Genome of the marsupial Monodelphis domestica reveals innovation in non-coding sequences.</title>
        <authorList>
            <person name="Mikkelsen T.S."/>
            <person name="Wakefield M.J."/>
            <person name="Aken B."/>
            <person name="Amemiya C.T."/>
            <person name="Chang J.L."/>
            <person name="Duke S."/>
            <person name="Garber M."/>
            <person name="Gentles A.J."/>
            <person name="Goodstadt L."/>
            <person name="Heger A."/>
            <person name="Jurka J."/>
            <person name="Kamal M."/>
            <person name="Mauceli E."/>
            <person name="Searle S.M."/>
            <person name="Sharpe T."/>
            <person name="Baker M.L."/>
            <person name="Batzer M.A."/>
            <person name="Benos P.V."/>
            <person name="Belov K."/>
            <person name="Clamp M."/>
            <person name="Cook A."/>
            <person name="Cuff J."/>
            <person name="Das R."/>
            <person name="Davidow L."/>
            <person name="Deakin J.E."/>
            <person name="Fazzari M.J."/>
            <person name="Glass J.L."/>
            <person name="Grabherr M."/>
            <person name="Greally J.M."/>
            <person name="Gu W."/>
            <person name="Hore T.A."/>
            <person name="Huttley G.A."/>
            <person name="Kleber M."/>
            <person name="Jirtle R.L."/>
            <person name="Koina E."/>
            <person name="Lee J.T."/>
            <person name="Mahony S."/>
            <person name="Marra M.A."/>
            <person name="Miller R.D."/>
            <person name="Nicholls R.D."/>
            <person name="Oda M."/>
            <person name="Papenfuss A.T."/>
            <person name="Parra Z.E."/>
            <person name="Pollock D.D."/>
            <person name="Ray D.A."/>
            <person name="Schein J.E."/>
            <person name="Speed T.P."/>
            <person name="Thompson K."/>
            <person name="VandeBerg J.L."/>
            <person name="Wade C.M."/>
            <person name="Walker J.A."/>
            <person name="Waters P.D."/>
            <person name="Webber C."/>
            <person name="Weidman J.R."/>
            <person name="Xie X."/>
            <person name="Zody M.C."/>
            <person name="Baldwin J."/>
            <person name="Abdouelleil A."/>
            <person name="Abdulkadir J."/>
            <person name="Abebe A."/>
            <person name="Abera B."/>
            <person name="Abreu J."/>
            <person name="Acer S.C."/>
            <person name="Aftuck L."/>
            <person name="Alexander A."/>
            <person name="An P."/>
            <person name="Anderson E."/>
            <person name="Anderson S."/>
            <person name="Arachi H."/>
            <person name="Azer M."/>
            <person name="Bachantsang P."/>
            <person name="Barry A."/>
            <person name="Bayul T."/>
            <person name="Berlin A."/>
            <person name="Bessette D."/>
            <person name="Bloom T."/>
            <person name="Bloom T."/>
            <person name="Boguslavskiy L."/>
            <person name="Bonnet C."/>
            <person name="Boukhgalter B."/>
            <person name="Bourzgui I."/>
            <person name="Brown A."/>
            <person name="Cahill P."/>
            <person name="Channer S."/>
            <person name="Cheshatsang Y."/>
            <person name="Chuda L."/>
            <person name="Citroen M."/>
            <person name="Collymore A."/>
            <person name="Cooke P."/>
            <person name="Costello M."/>
            <person name="D'Aco K."/>
            <person name="Daza R."/>
            <person name="De Haan G."/>
            <person name="DeGray S."/>
            <person name="DeMaso C."/>
            <person name="Dhargay N."/>
            <person name="Dooley K."/>
            <person name="Dooley E."/>
            <person name="Doricent M."/>
            <person name="Dorje P."/>
            <person name="Dorjee K."/>
            <person name="Dupes A."/>
            <person name="Elong R."/>
            <person name="Falk J."/>
            <person name="Farina A."/>
            <person name="Faro S."/>
            <person name="Ferguson D."/>
            <person name="Fisher S."/>
            <person name="Foley C.D."/>
            <person name="Franke A."/>
            <person name="Friedrich D."/>
            <person name="Gadbois L."/>
            <person name="Gearin G."/>
            <person name="Gearin C.R."/>
            <person name="Giannoukos G."/>
            <person name="Goode T."/>
            <person name="Graham J."/>
            <person name="Grandbois E."/>
            <person name="Grewal S."/>
            <person name="Gyaltsen K."/>
            <person name="Hafez N."/>
            <person name="Hagos B."/>
            <person name="Hall J."/>
            <person name="Henson C."/>
            <person name="Hollinger A."/>
            <person name="Honan T."/>
            <person name="Huard M.D."/>
            <person name="Hughes L."/>
            <person name="Hurhula B."/>
            <person name="Husby M.E."/>
            <person name="Kamat A."/>
            <person name="Kanga B."/>
            <person name="Kashin S."/>
            <person name="Khazanovich D."/>
            <person name="Kisner P."/>
            <person name="Lance K."/>
            <person name="Lara M."/>
            <person name="Lee W."/>
            <person name="Lennon N."/>
            <person name="Letendre F."/>
            <person name="LeVine R."/>
            <person name="Lipovsky A."/>
            <person name="Liu X."/>
            <person name="Liu J."/>
            <person name="Liu S."/>
            <person name="Lokyitsang T."/>
            <person name="Lokyitsang Y."/>
            <person name="Lubonja R."/>
            <person name="Lui A."/>
            <person name="MacDonald P."/>
            <person name="Magnisalis V."/>
            <person name="Maru K."/>
            <person name="Matthews C."/>
            <person name="McCusker W."/>
            <person name="McDonough S."/>
            <person name="Mehta T."/>
            <person name="Meldrim J."/>
            <person name="Meneus L."/>
            <person name="Mihai O."/>
            <person name="Mihalev A."/>
            <person name="Mihova T."/>
            <person name="Mittelman R."/>
            <person name="Mlenga V."/>
            <person name="Montmayeur A."/>
            <person name="Mulrain L."/>
            <person name="Navidi A."/>
            <person name="Naylor J."/>
            <person name="Negash T."/>
            <person name="Nguyen T."/>
            <person name="Nguyen N."/>
            <person name="Nicol R."/>
            <person name="Norbu C."/>
            <person name="Norbu N."/>
            <person name="Novod N."/>
            <person name="O'Neill B."/>
            <person name="Osman S."/>
            <person name="Markiewicz E."/>
            <person name="Oyono O.L."/>
            <person name="Patti C."/>
            <person name="Phunkhang P."/>
            <person name="Pierre F."/>
            <person name="Priest M."/>
            <person name="Raghuraman S."/>
            <person name="Rege F."/>
            <person name="Reyes R."/>
            <person name="Rise C."/>
            <person name="Rogov P."/>
            <person name="Ross K."/>
            <person name="Ryan E."/>
            <person name="Settipalli S."/>
            <person name="Shea T."/>
            <person name="Sherpa N."/>
            <person name="Shi L."/>
            <person name="Shih D."/>
            <person name="Sparrow T."/>
            <person name="Spaulding J."/>
            <person name="Stalker J."/>
            <person name="Stange-Thomann N."/>
            <person name="Stavropoulos S."/>
            <person name="Stone C."/>
            <person name="Strader C."/>
            <person name="Tesfaye S."/>
            <person name="Thomson T."/>
            <person name="Thoulutsang Y."/>
            <person name="Thoulutsang D."/>
            <person name="Topham K."/>
            <person name="Topping I."/>
            <person name="Tsamla T."/>
            <person name="Vassiliev H."/>
            <person name="Vo A."/>
            <person name="Wangchuk T."/>
            <person name="Wangdi T."/>
            <person name="Weiand M."/>
            <person name="Wilkinson J."/>
            <person name="Wilson A."/>
            <person name="Yadav S."/>
            <person name="Young G."/>
            <person name="Yu Q."/>
            <person name="Zembek L."/>
            <person name="Zhong D."/>
            <person name="Zimmer A."/>
            <person name="Zwirko Z."/>
            <person name="Jaffe D.B."/>
            <person name="Alvarez P."/>
            <person name="Brockman W."/>
            <person name="Butler J."/>
            <person name="Chin C."/>
            <person name="Gnerre S."/>
            <person name="MacCallum I."/>
            <person name="Graves J.A."/>
            <person name="Ponting C.P."/>
            <person name="Breen M."/>
            <person name="Samollow P.B."/>
            <person name="Lander E.S."/>
            <person name="Lindblad-Toh K."/>
        </authorList>
    </citation>
    <scope>NUCLEOTIDE SEQUENCE [LARGE SCALE GENOMIC DNA]</scope>
</reference>
<comment type="function">
    <text evidence="4">Possible regulatory or functional link with the histocompatibility cluster.</text>
</comment>
<dbReference type="InterPro" id="IPR027417">
    <property type="entry name" value="P-loop_NTPase"/>
</dbReference>
<feature type="region of interest" description="Disordered" evidence="6">
    <location>
        <begin position="547"/>
        <end position="606"/>
    </location>
</feature>
<dbReference type="FunCoup" id="F7FDE1">
    <property type="interactions" value="1080"/>
</dbReference>
<dbReference type="InParanoid" id="F7FDE1"/>
<dbReference type="STRING" id="13616.ENSMODP00000019924"/>
<evidence type="ECO:0000313" key="8">
    <source>
        <dbReference type="Ensembl" id="ENSMODP00000019924.4"/>
    </source>
</evidence>
<evidence type="ECO:0000313" key="9">
    <source>
        <dbReference type="Proteomes" id="UP000002280"/>
    </source>
</evidence>
<evidence type="ECO:0000256" key="4">
    <source>
        <dbReference type="ARBA" id="ARBA00037770"/>
    </source>
</evidence>
<keyword evidence="2" id="KW-0547">Nucleotide-binding</keyword>
<protein>
    <recommendedName>
        <fullName evidence="5">Guanine nucleotide-binding protein-like 1</fullName>
    </recommendedName>
</protein>
<dbReference type="GO" id="GO:0006974">
    <property type="term" value="P:DNA damage response"/>
    <property type="evidence" value="ECO:0007669"/>
    <property type="project" value="Ensembl"/>
</dbReference>
<dbReference type="CDD" id="cd01857">
    <property type="entry name" value="HSR1_MMR1"/>
    <property type="match status" value="1"/>
</dbReference>
<accession>F7FDE1</accession>
<reference evidence="8" key="2">
    <citation type="submission" date="2025-08" db="UniProtKB">
        <authorList>
            <consortium name="Ensembl"/>
        </authorList>
    </citation>
    <scope>IDENTIFICATION</scope>
</reference>
<feature type="domain" description="CP-type G" evidence="7">
    <location>
        <begin position="178"/>
        <end position="418"/>
    </location>
</feature>
<keyword evidence="3" id="KW-0342">GTP-binding</keyword>
<dbReference type="SUPFAM" id="SSF52540">
    <property type="entry name" value="P-loop containing nucleoside triphosphate hydrolases"/>
    <property type="match status" value="1"/>
</dbReference>
<evidence type="ECO:0000256" key="6">
    <source>
        <dbReference type="SAM" id="MobiDB-lite"/>
    </source>
</evidence>
<feature type="compositionally biased region" description="Acidic residues" evidence="6">
    <location>
        <begin position="550"/>
        <end position="583"/>
    </location>
</feature>
<dbReference type="GO" id="GO:0003924">
    <property type="term" value="F:GTPase activity"/>
    <property type="evidence" value="ECO:0000318"/>
    <property type="project" value="GO_Central"/>
</dbReference>
<dbReference type="Bgee" id="ENSMODG00000015964">
    <property type="expression patterns" value="Expressed in testis and 17 other cell types or tissues"/>
</dbReference>
<dbReference type="PANTHER" id="PTHR45709:SF3">
    <property type="entry name" value="GUANINE NUCLEOTIDE-BINDING PROTEIN-LIKE 1"/>
    <property type="match status" value="1"/>
</dbReference>
<sequence>MPRKKPFSVKQKKKQLQDKRERKRGLQDGFRSSSNSRSGSRERREDQTDTSDGESVTQQIRRLNQQPTHHGSGHRYDPNRYRLHFERETREEVERKKRAAREQVLKPVNEKSLELDIGDIYRPGSNLDFPRRPPWNYEMSREQLMTREEKSFQEYLGKIHGSYASEQLSYFEHNLETWRQLWRVLEMSDIVLLITDIRHPVINFPPALYEYVTGELGLSLILVLNKVDLAPPALVIAWKYHFRLHYPRLHLVLFTSFPRDPQTPQDPKTVLKKRRKQGRVWTRALGPEQLLRACETITAGKVDLSSWREKMDRDAAGASREAGSGEEEEDEEGSAVLVEQQTDVALEPTGPTREQYKDGVVTIGCVGFPNVGKSSLINGLVGRKVVSVSRTPGHTRYFQTYFLTPTVRLCDCPGLIFPSLLPRQLQVLAGIYPIAQIQEPYTSVGYLASRIPVQALLRLRHPEAEDSGHEPPWCAWDICEAWAEKRGYKTAKAARNDVYRAANSLLRLAADGRLSLCLRPPGYTEQRASWESHPETLELVMLQGRVGLSGEDEDEEEELSSSGEEEGEEDRDADEEGEGDEDTPIPARPSNLAGPNPFALLGEDEC</sequence>
<gene>
    <name evidence="8" type="primary">GNL1</name>
</gene>
<dbReference type="eggNOG" id="KOG1424">
    <property type="taxonomic scope" value="Eukaryota"/>
</dbReference>
<feature type="region of interest" description="Disordered" evidence="6">
    <location>
        <begin position="313"/>
        <end position="336"/>
    </location>
</feature>
<proteinExistence type="predicted"/>
<dbReference type="InterPro" id="IPR030378">
    <property type="entry name" value="G_CP_dom"/>
</dbReference>
<dbReference type="InterPro" id="IPR006073">
    <property type="entry name" value="GTP-bd"/>
</dbReference>
<dbReference type="Ensembl" id="ENSMODT00000020280.4">
    <property type="protein sequence ID" value="ENSMODP00000019924.4"/>
    <property type="gene ID" value="ENSMODG00000015964.4"/>
</dbReference>
<dbReference type="GeneTree" id="ENSGT00940000158047"/>
<dbReference type="OMA" id="CDFPVRP"/>
<dbReference type="KEGG" id="mdo:100022283"/>
<evidence type="ECO:0000259" key="7">
    <source>
        <dbReference type="PROSITE" id="PS51721"/>
    </source>
</evidence>
<feature type="region of interest" description="Disordered" evidence="6">
    <location>
        <begin position="1"/>
        <end position="58"/>
    </location>
</feature>
<dbReference type="PANTHER" id="PTHR45709">
    <property type="entry name" value="LARGE SUBUNIT GTPASE 1 HOMOLOG-RELATED"/>
    <property type="match status" value="1"/>
</dbReference>
<feature type="compositionally biased region" description="Basic residues" evidence="6">
    <location>
        <begin position="1"/>
        <end position="14"/>
    </location>
</feature>
<dbReference type="Proteomes" id="UP000002280">
    <property type="component" value="Chromosome 2"/>
</dbReference>
<dbReference type="PROSITE" id="PS51721">
    <property type="entry name" value="G_CP"/>
    <property type="match status" value="1"/>
</dbReference>
<dbReference type="GO" id="GO:0005525">
    <property type="term" value="F:GTP binding"/>
    <property type="evidence" value="ECO:0007669"/>
    <property type="project" value="UniProtKB-KW"/>
</dbReference>
<evidence type="ECO:0000256" key="2">
    <source>
        <dbReference type="ARBA" id="ARBA00022741"/>
    </source>
</evidence>
<feature type="compositionally biased region" description="Acidic residues" evidence="6">
    <location>
        <begin position="324"/>
        <end position="333"/>
    </location>
</feature>
<organism evidence="8 9">
    <name type="scientific">Monodelphis domestica</name>
    <name type="common">Gray short-tailed opossum</name>
    <dbReference type="NCBI Taxonomy" id="13616"/>
    <lineage>
        <taxon>Eukaryota</taxon>
        <taxon>Metazoa</taxon>
        <taxon>Chordata</taxon>
        <taxon>Craniata</taxon>
        <taxon>Vertebrata</taxon>
        <taxon>Euteleostomi</taxon>
        <taxon>Mammalia</taxon>
        <taxon>Metatheria</taxon>
        <taxon>Didelphimorphia</taxon>
        <taxon>Didelphidae</taxon>
        <taxon>Monodelphis</taxon>
    </lineage>
</organism>
<dbReference type="Gene3D" id="3.40.50.300">
    <property type="entry name" value="P-loop containing nucleotide triphosphate hydrolases"/>
    <property type="match status" value="1"/>
</dbReference>
<dbReference type="Pfam" id="PF01926">
    <property type="entry name" value="MMR_HSR1"/>
    <property type="match status" value="1"/>
</dbReference>
<evidence type="ECO:0000256" key="5">
    <source>
        <dbReference type="ARBA" id="ARBA00039902"/>
    </source>
</evidence>
<keyword evidence="9" id="KW-1185">Reference proteome</keyword>
<name>F7FDE1_MONDO</name>
<feature type="compositionally biased region" description="Basic and acidic residues" evidence="6">
    <location>
        <begin position="15"/>
        <end position="26"/>
    </location>
</feature>
<dbReference type="HOGENOM" id="CLU_013649_1_0_1"/>
<dbReference type="AlphaFoldDB" id="F7FDE1"/>
<evidence type="ECO:0000256" key="3">
    <source>
        <dbReference type="ARBA" id="ARBA00023134"/>
    </source>
</evidence>
<evidence type="ECO:0000256" key="1">
    <source>
        <dbReference type="ARBA" id="ARBA00022553"/>
    </source>
</evidence>
<reference evidence="8" key="3">
    <citation type="submission" date="2025-09" db="UniProtKB">
        <authorList>
            <consortium name="Ensembl"/>
        </authorList>
    </citation>
    <scope>IDENTIFICATION</scope>
</reference>
<keyword evidence="1" id="KW-0597">Phosphoprotein</keyword>
<dbReference type="InterPro" id="IPR043358">
    <property type="entry name" value="GNL1-like"/>
</dbReference>